<dbReference type="RefSeq" id="XP_009177766.1">
    <property type="nucleotide sequence ID" value="XM_009179502.1"/>
</dbReference>
<protein>
    <submittedName>
        <fullName evidence="2">Uncharacterized protein</fullName>
    </submittedName>
</protein>
<dbReference type="KEGG" id="ovi:T265_12258"/>
<feature type="compositionally biased region" description="Low complexity" evidence="1">
    <location>
        <begin position="98"/>
        <end position="110"/>
    </location>
</feature>
<organism evidence="2 3">
    <name type="scientific">Opisthorchis viverrini</name>
    <name type="common">Southeast Asian liver fluke</name>
    <dbReference type="NCBI Taxonomy" id="6198"/>
    <lineage>
        <taxon>Eukaryota</taxon>
        <taxon>Metazoa</taxon>
        <taxon>Spiralia</taxon>
        <taxon>Lophotrochozoa</taxon>
        <taxon>Platyhelminthes</taxon>
        <taxon>Trematoda</taxon>
        <taxon>Digenea</taxon>
        <taxon>Opisthorchiida</taxon>
        <taxon>Opisthorchiata</taxon>
        <taxon>Opisthorchiidae</taxon>
        <taxon>Opisthorchis</taxon>
    </lineage>
</organism>
<dbReference type="CTD" id="20326426"/>
<reference evidence="2 3" key="1">
    <citation type="submission" date="2013-11" db="EMBL/GenBank/DDBJ databases">
        <title>Opisthorchis viverrini - life in the bile duct.</title>
        <authorList>
            <person name="Young N.D."/>
            <person name="Nagarajan N."/>
            <person name="Lin S.J."/>
            <person name="Korhonen P.K."/>
            <person name="Jex A.R."/>
            <person name="Hall R.S."/>
            <person name="Safavi-Hemami H."/>
            <person name="Kaewkong W."/>
            <person name="Bertrand D."/>
            <person name="Gao S."/>
            <person name="Seet Q."/>
            <person name="Wongkham S."/>
            <person name="Teh B.T."/>
            <person name="Wongkham C."/>
            <person name="Intapan P.M."/>
            <person name="Maleewong W."/>
            <person name="Yang X."/>
            <person name="Hu M."/>
            <person name="Wang Z."/>
            <person name="Hofmann A."/>
            <person name="Sternberg P.W."/>
            <person name="Tan P."/>
            <person name="Wang J."/>
            <person name="Gasser R.B."/>
        </authorList>
    </citation>
    <scope>NUCLEOTIDE SEQUENCE [LARGE SCALE GENOMIC DNA]</scope>
</reference>
<evidence type="ECO:0000256" key="1">
    <source>
        <dbReference type="SAM" id="MobiDB-lite"/>
    </source>
</evidence>
<name>A0A074YZ49_OPIVI</name>
<dbReference type="EMBL" id="KL600705">
    <property type="protein sequence ID" value="KER18487.1"/>
    <property type="molecule type" value="Genomic_DNA"/>
</dbReference>
<accession>A0A074YZ49</accession>
<dbReference type="AlphaFoldDB" id="A0A074YZ49"/>
<evidence type="ECO:0000313" key="3">
    <source>
        <dbReference type="Proteomes" id="UP000054324"/>
    </source>
</evidence>
<evidence type="ECO:0000313" key="2">
    <source>
        <dbReference type="EMBL" id="KER18487.1"/>
    </source>
</evidence>
<gene>
    <name evidence="2" type="ORF">T265_12258</name>
</gene>
<dbReference type="GeneID" id="20326426"/>
<sequence length="126" mass="13822">MYFLTVALRSKVKKASDALMIDPFDQSVGQVRARILLFQTTQTSNSDSLVRSPTSKTHTSTRTNRSMLPGPQQHQQHVVHSELDTALAPSTNQIGQPSLESQASSTVSSLSRSSYEETCVLSNRLS</sequence>
<dbReference type="Proteomes" id="UP000054324">
    <property type="component" value="Unassembled WGS sequence"/>
</dbReference>
<feature type="region of interest" description="Disordered" evidence="1">
    <location>
        <begin position="43"/>
        <end position="110"/>
    </location>
</feature>
<proteinExistence type="predicted"/>
<feature type="compositionally biased region" description="Polar residues" evidence="1">
    <location>
        <begin position="43"/>
        <end position="66"/>
    </location>
</feature>
<keyword evidence="3" id="KW-1185">Reference proteome</keyword>